<evidence type="ECO:0000313" key="2">
    <source>
        <dbReference type="EMBL" id="MBK1813382.1"/>
    </source>
</evidence>
<feature type="transmembrane region" description="Helical" evidence="1">
    <location>
        <begin position="38"/>
        <end position="56"/>
    </location>
</feature>
<keyword evidence="3" id="KW-1185">Reference proteome</keyword>
<keyword evidence="1" id="KW-0812">Transmembrane</keyword>
<keyword evidence="1" id="KW-1133">Transmembrane helix</keyword>
<feature type="transmembrane region" description="Helical" evidence="1">
    <location>
        <begin position="62"/>
        <end position="83"/>
    </location>
</feature>
<proteinExistence type="predicted"/>
<evidence type="ECO:0000313" key="3">
    <source>
        <dbReference type="Proteomes" id="UP000596739"/>
    </source>
</evidence>
<protein>
    <submittedName>
        <fullName evidence="2">Uncharacterized protein</fullName>
    </submittedName>
</protein>
<dbReference type="EMBL" id="JAENHN010000062">
    <property type="protein sequence ID" value="MBK1813382.1"/>
    <property type="molecule type" value="Genomic_DNA"/>
</dbReference>
<organism evidence="2 3">
    <name type="scientific">Clostridium yunnanense</name>
    <dbReference type="NCBI Taxonomy" id="2800325"/>
    <lineage>
        <taxon>Bacteria</taxon>
        <taxon>Bacillati</taxon>
        <taxon>Bacillota</taxon>
        <taxon>Clostridia</taxon>
        <taxon>Eubacteriales</taxon>
        <taxon>Clostridiaceae</taxon>
        <taxon>Clostridium</taxon>
    </lineage>
</organism>
<sequence length="114" mass="12897">MKTKNVIIVLFPSIVMTLINIFSFSIDIMGEYDKMGTIILSLIIIDPLMFFIQGIMAGKERINMFLALGTSAVVFALWCLIYLNSSALPYCIIYIIIGSLTYLFGKWFYSAKKS</sequence>
<feature type="transmembrane region" description="Helical" evidence="1">
    <location>
        <begin position="6"/>
        <end position="26"/>
    </location>
</feature>
<accession>A0ABS1EVG9</accession>
<keyword evidence="1" id="KW-0472">Membrane</keyword>
<dbReference type="RefSeq" id="WP_200273471.1">
    <property type="nucleotide sequence ID" value="NZ_JAENHN010000062.1"/>
</dbReference>
<gene>
    <name evidence="2" type="ORF">JHL18_22425</name>
</gene>
<evidence type="ECO:0000256" key="1">
    <source>
        <dbReference type="SAM" id="Phobius"/>
    </source>
</evidence>
<feature type="transmembrane region" description="Helical" evidence="1">
    <location>
        <begin position="90"/>
        <end position="109"/>
    </location>
</feature>
<dbReference type="Proteomes" id="UP000596739">
    <property type="component" value="Unassembled WGS sequence"/>
</dbReference>
<name>A0ABS1EVG9_9CLOT</name>
<comment type="caution">
    <text evidence="2">The sequence shown here is derived from an EMBL/GenBank/DDBJ whole genome shotgun (WGS) entry which is preliminary data.</text>
</comment>
<reference evidence="3" key="1">
    <citation type="submission" date="2021-01" db="EMBL/GenBank/DDBJ databases">
        <title>Genome public.</title>
        <authorList>
            <person name="Liu C."/>
            <person name="Sun Q."/>
        </authorList>
    </citation>
    <scope>NUCLEOTIDE SEQUENCE [LARGE SCALE GENOMIC DNA]</scope>
    <source>
        <strain evidence="3">YIM B02505</strain>
    </source>
</reference>